<keyword evidence="1" id="KW-0472">Membrane</keyword>
<sequence>MKLNTARLTKTKLDLATKLNSLRRTEQKAKGNRAETMFRSLRSRVKTYRVLRLLTGALAAILILILLVAIAAPGELFYSIKKKAESYLSLSAEQTVLARLGEYQAVSLNGNCVQILLTRDQVLVGLQRLVAEKGALSEVYEALSSSDFAQNDCDTTLPVVELRFALSLMAGSRGEQTGTMYEREVAERKVRIQSRYNSIAESDVDVDLLIFVSNLFSTIPTDFDQALSQTLLREIALKKLANPDETNIPDEMYRFTSAICLLAPDINPCEPAIIASEFAQMDAENDAVLQLSHSEQLFNNFISALSDNGGEN</sequence>
<proteinExistence type="predicted"/>
<gene>
    <name evidence="2" type="ORF">KC640_02735</name>
</gene>
<keyword evidence="1" id="KW-0812">Transmembrane</keyword>
<feature type="transmembrane region" description="Helical" evidence="1">
    <location>
        <begin position="50"/>
        <end position="72"/>
    </location>
</feature>
<accession>A0A955I5J2</accession>
<comment type="caution">
    <text evidence="2">The sequence shown here is derived from an EMBL/GenBank/DDBJ whole genome shotgun (WGS) entry which is preliminary data.</text>
</comment>
<evidence type="ECO:0000313" key="3">
    <source>
        <dbReference type="Proteomes" id="UP000760819"/>
    </source>
</evidence>
<evidence type="ECO:0000313" key="2">
    <source>
        <dbReference type="EMBL" id="MCA9379320.1"/>
    </source>
</evidence>
<dbReference type="EMBL" id="JAGQLI010000140">
    <property type="protein sequence ID" value="MCA9379320.1"/>
    <property type="molecule type" value="Genomic_DNA"/>
</dbReference>
<dbReference type="AlphaFoldDB" id="A0A955I5J2"/>
<name>A0A955I5J2_9BACT</name>
<keyword evidence="1" id="KW-1133">Transmembrane helix</keyword>
<organism evidence="2 3">
    <name type="scientific">Candidatus Dojkabacteria bacterium</name>
    <dbReference type="NCBI Taxonomy" id="2099670"/>
    <lineage>
        <taxon>Bacteria</taxon>
        <taxon>Candidatus Dojkabacteria</taxon>
    </lineage>
</organism>
<reference evidence="2" key="2">
    <citation type="journal article" date="2021" name="Microbiome">
        <title>Successional dynamics and alternative stable states in a saline activated sludge microbial community over 9 years.</title>
        <authorList>
            <person name="Wang Y."/>
            <person name="Ye J."/>
            <person name="Ju F."/>
            <person name="Liu L."/>
            <person name="Boyd J.A."/>
            <person name="Deng Y."/>
            <person name="Parks D.H."/>
            <person name="Jiang X."/>
            <person name="Yin X."/>
            <person name="Woodcroft B.J."/>
            <person name="Tyson G.W."/>
            <person name="Hugenholtz P."/>
            <person name="Polz M.F."/>
            <person name="Zhang T."/>
        </authorList>
    </citation>
    <scope>NUCLEOTIDE SEQUENCE</scope>
    <source>
        <strain evidence="2">HKST-UBA12</strain>
    </source>
</reference>
<evidence type="ECO:0000256" key="1">
    <source>
        <dbReference type="SAM" id="Phobius"/>
    </source>
</evidence>
<dbReference type="Proteomes" id="UP000760819">
    <property type="component" value="Unassembled WGS sequence"/>
</dbReference>
<reference evidence="2" key="1">
    <citation type="submission" date="2020-04" db="EMBL/GenBank/DDBJ databases">
        <authorList>
            <person name="Zhang T."/>
        </authorList>
    </citation>
    <scope>NUCLEOTIDE SEQUENCE</scope>
    <source>
        <strain evidence="2">HKST-UBA12</strain>
    </source>
</reference>
<protein>
    <submittedName>
        <fullName evidence="2">Uncharacterized protein</fullName>
    </submittedName>
</protein>